<protein>
    <submittedName>
        <fullName evidence="1">Uncharacterized protein</fullName>
    </submittedName>
</protein>
<sequence>MFAYGSERGHKRFYVESKSGGRGGFGIRIGRDVGAYGFGTRQFGIYRRSTRKGHERRKRGGRFVWERRIRKQEKNFASSRARDELSGHHYCQHQIHSWQPSLETPSNNTGAPRVSVRISHTVTFTIGTCKEEQETLFTTKRREKSATQGRRGFIGDARLTIESGSSRGK</sequence>
<proteinExistence type="predicted"/>
<name>A0A0S3SSI4_PHAAN</name>
<reference evidence="1 2" key="1">
    <citation type="journal article" date="2015" name="Sci. Rep.">
        <title>The power of single molecule real-time sequencing technology in the de novo assembly of a eukaryotic genome.</title>
        <authorList>
            <person name="Sakai H."/>
            <person name="Naito K."/>
            <person name="Ogiso-Tanaka E."/>
            <person name="Takahashi Y."/>
            <person name="Iseki K."/>
            <person name="Muto C."/>
            <person name="Satou K."/>
            <person name="Teruya K."/>
            <person name="Shiroma A."/>
            <person name="Shimoji M."/>
            <person name="Hirano T."/>
            <person name="Itoh T."/>
            <person name="Kaga A."/>
            <person name="Tomooka N."/>
        </authorList>
    </citation>
    <scope>NUCLEOTIDE SEQUENCE [LARGE SCALE GENOMIC DNA]</scope>
    <source>
        <strain evidence="2">cv. Shumari</strain>
    </source>
</reference>
<evidence type="ECO:0000313" key="1">
    <source>
        <dbReference type="EMBL" id="BAT95823.1"/>
    </source>
</evidence>
<dbReference type="Proteomes" id="UP000291084">
    <property type="component" value="Chromosome 8"/>
</dbReference>
<gene>
    <name evidence="1" type="primary">Vigan.08G263300</name>
    <name evidence="1" type="ORF">VIGAN_08263300</name>
</gene>
<organism evidence="1 2">
    <name type="scientific">Vigna angularis var. angularis</name>
    <dbReference type="NCBI Taxonomy" id="157739"/>
    <lineage>
        <taxon>Eukaryota</taxon>
        <taxon>Viridiplantae</taxon>
        <taxon>Streptophyta</taxon>
        <taxon>Embryophyta</taxon>
        <taxon>Tracheophyta</taxon>
        <taxon>Spermatophyta</taxon>
        <taxon>Magnoliopsida</taxon>
        <taxon>eudicotyledons</taxon>
        <taxon>Gunneridae</taxon>
        <taxon>Pentapetalae</taxon>
        <taxon>rosids</taxon>
        <taxon>fabids</taxon>
        <taxon>Fabales</taxon>
        <taxon>Fabaceae</taxon>
        <taxon>Papilionoideae</taxon>
        <taxon>50 kb inversion clade</taxon>
        <taxon>NPAAA clade</taxon>
        <taxon>indigoferoid/millettioid clade</taxon>
        <taxon>Phaseoleae</taxon>
        <taxon>Vigna</taxon>
    </lineage>
</organism>
<keyword evidence="2" id="KW-1185">Reference proteome</keyword>
<dbReference type="AlphaFoldDB" id="A0A0S3SSI4"/>
<evidence type="ECO:0000313" key="2">
    <source>
        <dbReference type="Proteomes" id="UP000291084"/>
    </source>
</evidence>
<dbReference type="EMBL" id="AP015041">
    <property type="protein sequence ID" value="BAT95823.1"/>
    <property type="molecule type" value="Genomic_DNA"/>
</dbReference>
<accession>A0A0S3SSI4</accession>